<proteinExistence type="predicted"/>
<organism evidence="2 3">
    <name type="scientific">Blautia producta</name>
    <dbReference type="NCBI Taxonomy" id="33035"/>
    <lineage>
        <taxon>Bacteria</taxon>
        <taxon>Bacillati</taxon>
        <taxon>Bacillota</taxon>
        <taxon>Clostridia</taxon>
        <taxon>Lachnospirales</taxon>
        <taxon>Lachnospiraceae</taxon>
        <taxon>Blautia</taxon>
    </lineage>
</organism>
<evidence type="ECO:0000256" key="1">
    <source>
        <dbReference type="SAM" id="Phobius"/>
    </source>
</evidence>
<reference evidence="2 3" key="1">
    <citation type="submission" date="2019-04" db="EMBL/GenBank/DDBJ databases">
        <authorList>
            <person name="Schori C."/>
            <person name="Ahrens C."/>
        </authorList>
    </citation>
    <scope>NUCLEOTIDE SEQUENCE [LARGE SCALE GENOMIC DNA]</scope>
    <source>
        <strain evidence="2 3">DSM 2950</strain>
    </source>
</reference>
<dbReference type="Pfam" id="PF01547">
    <property type="entry name" value="SBP_bac_1"/>
    <property type="match status" value="1"/>
</dbReference>
<dbReference type="AlphaFoldDB" id="A0A7G5MND7"/>
<dbReference type="Proteomes" id="UP000515789">
    <property type="component" value="Chromosome"/>
</dbReference>
<sequence>MERWQKIFLLGFLFLLAVITVFFLRFFPKLENDSGRDEQTMINLRLWHPWENEGEAYKKSFLEAVEEYNKTHDRIQILAEGTEMELYREKLPSAIASNDTPDIYFCFGDSYLQGAVSSGKLLKMNEFLSDDTGSRFHADVLESTTYEGGIYGLGFSESIAVLFVNEDMFEAYGCRVPTDWEELLEVCREFLARDITPFACSGDVDTGFRLYLESICVSEAGSETCAKVLSQKGTEEETAAFAAGVDKFCRLRDMGAFGDPLFSRSTQDVENDFYLSKIPMYLAKSDFTGNIVRENSPLHGKLSVVLFPGTHSRGEVLGGISDTFVVNRAAEYPKETVQALEEVLQNFAGKLYESGAGIPVWDTGDAKDPKDDVYWQIRSIANSAHNRMPYWEFYLDRRRAEMFMKSSGELGEGNITQEQFVRGLCGETEETADGW</sequence>
<dbReference type="SUPFAM" id="SSF53850">
    <property type="entry name" value="Periplasmic binding protein-like II"/>
    <property type="match status" value="1"/>
</dbReference>
<dbReference type="RefSeq" id="WP_018594782.1">
    <property type="nucleotide sequence ID" value="NZ_AP031416.1"/>
</dbReference>
<dbReference type="EMBL" id="CP039126">
    <property type="protein sequence ID" value="QMW76130.1"/>
    <property type="molecule type" value="Genomic_DNA"/>
</dbReference>
<name>A0A7G5MND7_9FIRM</name>
<dbReference type="PANTHER" id="PTHR43649">
    <property type="entry name" value="ARABINOSE-BINDING PROTEIN-RELATED"/>
    <property type="match status" value="1"/>
</dbReference>
<evidence type="ECO:0000313" key="2">
    <source>
        <dbReference type="EMBL" id="QMW76130.1"/>
    </source>
</evidence>
<dbReference type="Gene3D" id="3.40.190.10">
    <property type="entry name" value="Periplasmic binding protein-like II"/>
    <property type="match status" value="2"/>
</dbReference>
<accession>A0A7G5MND7</accession>
<gene>
    <name evidence="2" type="ORF">E5259_00160</name>
</gene>
<evidence type="ECO:0000313" key="3">
    <source>
        <dbReference type="Proteomes" id="UP000515789"/>
    </source>
</evidence>
<dbReference type="GeneID" id="75053222"/>
<dbReference type="InterPro" id="IPR050490">
    <property type="entry name" value="Bact_solute-bd_prot1"/>
</dbReference>
<keyword evidence="1" id="KW-0472">Membrane</keyword>
<keyword evidence="1" id="KW-1133">Transmembrane helix</keyword>
<keyword evidence="1" id="KW-0812">Transmembrane</keyword>
<dbReference type="InterPro" id="IPR006059">
    <property type="entry name" value="SBP"/>
</dbReference>
<protein>
    <submittedName>
        <fullName evidence="2">Extracellular solute-binding protein</fullName>
    </submittedName>
</protein>
<feature type="transmembrane region" description="Helical" evidence="1">
    <location>
        <begin position="7"/>
        <end position="27"/>
    </location>
</feature>